<dbReference type="EMBL" id="JACHIU010000001">
    <property type="protein sequence ID" value="MBB6473102.1"/>
    <property type="molecule type" value="Genomic_DNA"/>
</dbReference>
<accession>A0A7X0M6C2</accession>
<evidence type="ECO:0000313" key="2">
    <source>
        <dbReference type="Proteomes" id="UP000555564"/>
    </source>
</evidence>
<evidence type="ECO:0000313" key="1">
    <source>
        <dbReference type="EMBL" id="MBB6473102.1"/>
    </source>
</evidence>
<evidence type="ECO:0008006" key="3">
    <source>
        <dbReference type="Google" id="ProtNLM"/>
    </source>
</evidence>
<gene>
    <name evidence="1" type="ORF">BJ992_002533</name>
</gene>
<reference evidence="1 2" key="1">
    <citation type="submission" date="2020-08" db="EMBL/GenBank/DDBJ databases">
        <title>Sequencing the genomes of 1000 actinobacteria strains.</title>
        <authorList>
            <person name="Klenk H.-P."/>
        </authorList>
    </citation>
    <scope>NUCLEOTIDE SEQUENCE [LARGE SCALE GENOMIC DNA]</scope>
    <source>
        <strain evidence="1 2">DSM 44936</strain>
    </source>
</reference>
<dbReference type="AlphaFoldDB" id="A0A7X0M6C2"/>
<protein>
    <recommendedName>
        <fullName evidence="3">XRE family transcriptional regulator</fullName>
    </recommendedName>
</protein>
<dbReference type="Gene3D" id="1.25.40.10">
    <property type="entry name" value="Tetratricopeptide repeat domain"/>
    <property type="match status" value="1"/>
</dbReference>
<organism evidence="1 2">
    <name type="scientific">Sphaerisporangium rubeum</name>
    <dbReference type="NCBI Taxonomy" id="321317"/>
    <lineage>
        <taxon>Bacteria</taxon>
        <taxon>Bacillati</taxon>
        <taxon>Actinomycetota</taxon>
        <taxon>Actinomycetes</taxon>
        <taxon>Streptosporangiales</taxon>
        <taxon>Streptosporangiaceae</taxon>
        <taxon>Sphaerisporangium</taxon>
    </lineage>
</organism>
<name>A0A7X0M6C2_9ACTN</name>
<comment type="caution">
    <text evidence="1">The sequence shown here is derived from an EMBL/GenBank/DDBJ whole genome shotgun (WGS) entry which is preliminary data.</text>
</comment>
<dbReference type="Proteomes" id="UP000555564">
    <property type="component" value="Unassembled WGS sequence"/>
</dbReference>
<sequence length="528" mass="58963">MSGDGYRVLLECRRRSEALRGQGFGHDQIADIFALYHQATPLKLHRYAHGMTGSEVVAAYNDLDPAAGASLRECRLYVFESWPASDRRPSAQALTVFARIYRTKARRLITDEVYATYTVKDRELINRTDHSHLAPHPSRPVPAKKLSRASMDTEAPAEDEAYVITPSECGVLLSTLRTEEADVRRRDLLFELALALGGTPAVTLLRHLTPPEEDRLTRAVRGTGRVDTATVEVIEKLTARCRRLDDDFGPATVLSTVEAQRALVTGMLRHESALPAVRDRLIRARAQLDQMSGYIYNDLLDFPQARRRYHAALTAAQQISDVHLSAYVHVLLSRMADGRGRTGTALDHSFAAQGWARRGSSDLVRSVQSMELARMLARAGDAKESERALAHSTQLAGRSRGETDPLYLYWWTIDQVQSCASDCMLAWDRPDDAIAAAEQALTSPTMPKYLKGQTYVRYAQALTRKRDIPAAADKLRQAAHVGRAYNSGCLSRLIRQARTHLQPWERNKHIRDLDEELRVLGVTTTATA</sequence>
<dbReference type="InterPro" id="IPR011990">
    <property type="entry name" value="TPR-like_helical_dom_sf"/>
</dbReference>
<keyword evidence="2" id="KW-1185">Reference proteome</keyword>
<proteinExistence type="predicted"/>
<dbReference type="RefSeq" id="WP_184980626.1">
    <property type="nucleotide sequence ID" value="NZ_BAAALO010000005.1"/>
</dbReference>